<evidence type="ECO:0000313" key="4">
    <source>
        <dbReference type="EMBL" id="KAI1903711.1"/>
    </source>
</evidence>
<gene>
    <name evidence="4" type="ORF">AGOR_G00030030</name>
</gene>
<evidence type="ECO:0000259" key="3">
    <source>
        <dbReference type="Pfam" id="PF23039"/>
    </source>
</evidence>
<dbReference type="InterPro" id="IPR031437">
    <property type="entry name" value="Ig_TMEM132_4th"/>
</dbReference>
<protein>
    <submittedName>
        <fullName evidence="4">Uncharacterized protein</fullName>
    </submittedName>
</protein>
<sequence length="177" mass="19688">MHGQNPVTVGEGKERSEPYENHIQNPQWKLDSVFQLGAKHSIATIDVSKSTDAQLGDVTANIEIMQLIFEMENFTSQSVTRRINWNIDYRGQNPPPDSEKVVTELTVVQQDIQAIIPLSMDTEIINTAVLTGRTVAIPVKVVSIEMSGVVTDVSSFVECKSSNEDIVKVQYWTAQLV</sequence>
<dbReference type="EMBL" id="JAERUA010000002">
    <property type="protein sequence ID" value="KAI1903711.1"/>
    <property type="molecule type" value="Genomic_DNA"/>
</dbReference>
<feature type="domain" description="Transmembrane protein TMEM132 cohesin-like" evidence="3">
    <location>
        <begin position="25"/>
        <end position="112"/>
    </location>
</feature>
<evidence type="ECO:0000256" key="1">
    <source>
        <dbReference type="SAM" id="MobiDB-lite"/>
    </source>
</evidence>
<accession>A0A8T3E2V8</accession>
<dbReference type="Pfam" id="PF16070">
    <property type="entry name" value="Ig_TMEM132_4th"/>
    <property type="match status" value="1"/>
</dbReference>
<feature type="domain" description="Transmembrane protein family 132 fourth" evidence="2">
    <location>
        <begin position="114"/>
        <end position="170"/>
    </location>
</feature>
<dbReference type="PANTHER" id="PTHR13388:SF7">
    <property type="entry name" value="TRANSMEMBRANE PROTEIN 132E"/>
    <property type="match status" value="1"/>
</dbReference>
<dbReference type="InterPro" id="IPR026307">
    <property type="entry name" value="TMEM132"/>
</dbReference>
<evidence type="ECO:0000259" key="2">
    <source>
        <dbReference type="Pfam" id="PF16070"/>
    </source>
</evidence>
<dbReference type="Pfam" id="PF23039">
    <property type="entry name" value="TMEM132_3rd"/>
    <property type="match status" value="1"/>
</dbReference>
<evidence type="ECO:0000313" key="5">
    <source>
        <dbReference type="Proteomes" id="UP000829720"/>
    </source>
</evidence>
<organism evidence="4 5">
    <name type="scientific">Albula goreensis</name>
    <dbReference type="NCBI Taxonomy" id="1534307"/>
    <lineage>
        <taxon>Eukaryota</taxon>
        <taxon>Metazoa</taxon>
        <taxon>Chordata</taxon>
        <taxon>Craniata</taxon>
        <taxon>Vertebrata</taxon>
        <taxon>Euteleostomi</taxon>
        <taxon>Actinopterygii</taxon>
        <taxon>Neopterygii</taxon>
        <taxon>Teleostei</taxon>
        <taxon>Albuliformes</taxon>
        <taxon>Albulidae</taxon>
        <taxon>Albula</taxon>
    </lineage>
</organism>
<dbReference type="PANTHER" id="PTHR13388">
    <property type="entry name" value="DETONATOR, ISOFORM E"/>
    <property type="match status" value="1"/>
</dbReference>
<dbReference type="InterPro" id="IPR055421">
    <property type="entry name" value="TMEM132_3rd"/>
</dbReference>
<dbReference type="AlphaFoldDB" id="A0A8T3E2V8"/>
<feature type="region of interest" description="Disordered" evidence="1">
    <location>
        <begin position="1"/>
        <end position="20"/>
    </location>
</feature>
<reference evidence="4" key="1">
    <citation type="submission" date="2021-01" db="EMBL/GenBank/DDBJ databases">
        <authorList>
            <person name="Zahm M."/>
            <person name="Roques C."/>
            <person name="Cabau C."/>
            <person name="Klopp C."/>
            <person name="Donnadieu C."/>
            <person name="Jouanno E."/>
            <person name="Lampietro C."/>
            <person name="Louis A."/>
            <person name="Herpin A."/>
            <person name="Echchiki A."/>
            <person name="Berthelot C."/>
            <person name="Parey E."/>
            <person name="Roest-Crollius H."/>
            <person name="Braasch I."/>
            <person name="Postlethwait J."/>
            <person name="Bobe J."/>
            <person name="Montfort J."/>
            <person name="Bouchez O."/>
            <person name="Begum T."/>
            <person name="Mejri S."/>
            <person name="Adams A."/>
            <person name="Chen W.-J."/>
            <person name="Guiguen Y."/>
        </authorList>
    </citation>
    <scope>NUCLEOTIDE SEQUENCE</scope>
    <source>
        <tissue evidence="4">Blood</tissue>
    </source>
</reference>
<comment type="caution">
    <text evidence="4">The sequence shown here is derived from an EMBL/GenBank/DDBJ whole genome shotgun (WGS) entry which is preliminary data.</text>
</comment>
<dbReference type="Proteomes" id="UP000829720">
    <property type="component" value="Unassembled WGS sequence"/>
</dbReference>
<dbReference type="OrthoDB" id="8909252at2759"/>
<feature type="compositionally biased region" description="Basic and acidic residues" evidence="1">
    <location>
        <begin position="11"/>
        <end position="20"/>
    </location>
</feature>
<keyword evidence="5" id="KW-1185">Reference proteome</keyword>
<proteinExistence type="predicted"/>
<name>A0A8T3E2V8_9TELE</name>